<organism evidence="3 4">
    <name type="scientific">Orchesella dallaii</name>
    <dbReference type="NCBI Taxonomy" id="48710"/>
    <lineage>
        <taxon>Eukaryota</taxon>
        <taxon>Metazoa</taxon>
        <taxon>Ecdysozoa</taxon>
        <taxon>Arthropoda</taxon>
        <taxon>Hexapoda</taxon>
        <taxon>Collembola</taxon>
        <taxon>Entomobryomorpha</taxon>
        <taxon>Entomobryoidea</taxon>
        <taxon>Orchesellidae</taxon>
        <taxon>Orchesellinae</taxon>
        <taxon>Orchesella</taxon>
    </lineage>
</organism>
<keyword evidence="4" id="KW-1185">Reference proteome</keyword>
<evidence type="ECO:0000256" key="1">
    <source>
        <dbReference type="SAM" id="Phobius"/>
    </source>
</evidence>
<protein>
    <recommendedName>
        <fullName evidence="5">Gustatory receptor</fullName>
    </recommendedName>
</protein>
<dbReference type="EMBL" id="CAXLJM020000007">
    <property type="protein sequence ID" value="CAL8074380.1"/>
    <property type="molecule type" value="Genomic_DNA"/>
</dbReference>
<keyword evidence="1" id="KW-0472">Membrane</keyword>
<dbReference type="Proteomes" id="UP001642540">
    <property type="component" value="Unassembled WGS sequence"/>
</dbReference>
<evidence type="ECO:0000313" key="4">
    <source>
        <dbReference type="Proteomes" id="UP001642540"/>
    </source>
</evidence>
<keyword evidence="2" id="KW-0732">Signal</keyword>
<feature type="transmembrane region" description="Helical" evidence="1">
    <location>
        <begin position="113"/>
        <end position="137"/>
    </location>
</feature>
<reference evidence="3 4" key="1">
    <citation type="submission" date="2024-08" db="EMBL/GenBank/DDBJ databases">
        <authorList>
            <person name="Cucini C."/>
            <person name="Frati F."/>
        </authorList>
    </citation>
    <scope>NUCLEOTIDE SEQUENCE [LARGE SCALE GENOMIC DNA]</scope>
</reference>
<evidence type="ECO:0000313" key="3">
    <source>
        <dbReference type="EMBL" id="CAL8074380.1"/>
    </source>
</evidence>
<feature type="signal peptide" evidence="2">
    <location>
        <begin position="1"/>
        <end position="21"/>
    </location>
</feature>
<evidence type="ECO:0000256" key="2">
    <source>
        <dbReference type="SAM" id="SignalP"/>
    </source>
</evidence>
<feature type="transmembrane region" description="Helical" evidence="1">
    <location>
        <begin position="256"/>
        <end position="279"/>
    </location>
</feature>
<accession>A0ABP1PRA8</accession>
<keyword evidence="1" id="KW-1133">Transmembrane helix</keyword>
<feature type="chain" id="PRO_5047323701" description="Gustatory receptor" evidence="2">
    <location>
        <begin position="22"/>
        <end position="345"/>
    </location>
</feature>
<gene>
    <name evidence="3" type="ORF">ODALV1_LOCUS2870</name>
</gene>
<sequence>MLGLVFLDCFVATLFMRTVFLFNEKDGLTMISSYLKFENSYPEVKTEKPDMVGRLLQTLGMCTSFGLPGFMTTMLAVDGCKPPHLGYMLYYSAEKQCEIPNYFARVGLLLFDYYMWTSSIAPACYYVFHFMFVGLRCMDHYIQFLRRILRNKSAATKQQVLPISEPQPQLESPQMNNTEAVLPTLKIVRQNIKQLEPRHSNIFFIYRQIQVMNKLYDEVLQAVFLPTIIGAACSCIIISLYACIKLHRMIPMPGLAFFPLLASDGFSVIYIVKVAAALLKQSEMFLETLRNNSKYSNKSVFKKVARSVVKIKVRFGSTNFIDQLTPFIFMDFCLTHTVTLMLVTS</sequence>
<comment type="caution">
    <text evidence="3">The sequence shown here is derived from an EMBL/GenBank/DDBJ whole genome shotgun (WGS) entry which is preliminary data.</text>
</comment>
<feature type="transmembrane region" description="Helical" evidence="1">
    <location>
        <begin position="222"/>
        <end position="244"/>
    </location>
</feature>
<proteinExistence type="predicted"/>
<evidence type="ECO:0008006" key="5">
    <source>
        <dbReference type="Google" id="ProtNLM"/>
    </source>
</evidence>
<keyword evidence="1" id="KW-0812">Transmembrane</keyword>
<name>A0ABP1PRA8_9HEXA</name>